<sequence length="974" mass="111056">MGKGFYISKTVGIFGIVLAVGAVATIIALSVVYSQEKSRNKEIEVKPTEGTTTTTSQPTTNQPTTNQTTTNQPTTSVSNEPWDSFRLPDTLIPDSYDITLWPRLRPNDQGLYIFTGNSSVVFKCVKETDLILIHANKLNLTSKAILSTLNGSPAPSITSESTVSKTQYFVFHLSEKLKAGEWYKLHTEFIGELADDLGGFYRSEYEVNNVKKVVATTQMQATDARKAFPCFDEPAMKAYFNITLLHEPGTIALSNSMEIDSVEVMEGGQKLNKTRYETTRRMSTYLLAFIVSDFKAIEDLAGKVLIRIFAREEAIDAGHGEYALSITGKILEFFEVYYNVSYPLSKSDQVALPDFNAGAMENWGLITYRETALLYDSAVSSNGNKERVATIIAHELAHMWFGNLVTMKWWNDLWLNEGFASYVEYLGADSAEPGWNITDLIVLNDVHRVFSVDALASSHPLSSKEEEVLRPEQISEVFDTISYSKGASVLRMLSDFLTKDVFVQGLTSYLKHFQFQNTVYTDLWDHLQQAVDATGTRLPMKVSEIMDRWVLQMGFPVVKINTATGDITQTHFLLDPESVVERPSPFNYEWIVPIQWMKNGDKQDIYWLKTKNEQNTMMKMVDSDWLVANLDVLGYYRVNYDMENWRKLLHQLQTSHKNIRVINRAQIIDDAFNLARARIIPTSLALNTTLYLSEERDYMPWESALDNLDYFYLMFDRTEIYGLLQSYTKKQVEPLFEYFKTLTKNFTDIPESHMDQYNEVNALRMACSSGVDECKTLVKNWFEEWRSNSSYNPIHPNLRSTVYCQAIAAGGATEWDFAWSMFKNASIATEADKLRAAMACSSTPWILNRYLTYTLDTSKIRKQDATSTIIYVANNVVGQPLAWDFIRANWEYIYREYGGGSFSFANLINGVTKRFSTEFELKQLEQFRKDNEHIGFGSGSMAIEQSIERTKANIKWLSLNQDEVKTWLEAATKL</sequence>
<dbReference type="PANTHER" id="PTHR11533:SF172">
    <property type="entry name" value="AMINOPEPTIDASE N"/>
    <property type="match status" value="1"/>
</dbReference>
<keyword evidence="4 20" id="KW-0031">Aminopeptidase</keyword>
<dbReference type="GO" id="GO:0070006">
    <property type="term" value="F:metalloaminopeptidase activity"/>
    <property type="evidence" value="ECO:0007669"/>
    <property type="project" value="TreeGrafter"/>
</dbReference>
<dbReference type="Pfam" id="PF01433">
    <property type="entry name" value="Peptidase_M1"/>
    <property type="match status" value="1"/>
</dbReference>
<dbReference type="InterPro" id="IPR001930">
    <property type="entry name" value="Peptidase_M1"/>
</dbReference>
<dbReference type="EC" id="3.4.11.-" evidence="20"/>
<evidence type="ECO:0000256" key="11">
    <source>
        <dbReference type="ARBA" id="ARBA00022968"/>
    </source>
</evidence>
<evidence type="ECO:0000256" key="20">
    <source>
        <dbReference type="RuleBase" id="RU364040"/>
    </source>
</evidence>
<evidence type="ECO:0000256" key="21">
    <source>
        <dbReference type="SAM" id="MobiDB-lite"/>
    </source>
</evidence>
<comment type="subunit">
    <text evidence="3">Homodimer.</text>
</comment>
<keyword evidence="13 20" id="KW-0482">Metalloprotease</keyword>
<proteinExistence type="inferred from homology"/>
<dbReference type="Pfam" id="PF17900">
    <property type="entry name" value="Peptidase_M1_N"/>
    <property type="match status" value="1"/>
</dbReference>
<organism evidence="25 26">
    <name type="scientific">Tachysurus vachellii</name>
    <name type="common">Darkbarbel catfish</name>
    <name type="synonym">Pelteobagrus vachellii</name>
    <dbReference type="NCBI Taxonomy" id="175792"/>
    <lineage>
        <taxon>Eukaryota</taxon>
        <taxon>Metazoa</taxon>
        <taxon>Chordata</taxon>
        <taxon>Craniata</taxon>
        <taxon>Vertebrata</taxon>
        <taxon>Euteleostomi</taxon>
        <taxon>Actinopterygii</taxon>
        <taxon>Neopterygii</taxon>
        <taxon>Teleostei</taxon>
        <taxon>Ostariophysi</taxon>
        <taxon>Siluriformes</taxon>
        <taxon>Bagridae</taxon>
        <taxon>Tachysurus</taxon>
    </lineage>
</organism>
<accession>A0AA88SGG2</accession>
<dbReference type="InterPro" id="IPR027268">
    <property type="entry name" value="Peptidase_M4/M1_CTD_sf"/>
</dbReference>
<evidence type="ECO:0000256" key="16">
    <source>
        <dbReference type="ARBA" id="ARBA00023180"/>
    </source>
</evidence>
<dbReference type="GO" id="GO:0005886">
    <property type="term" value="C:plasma membrane"/>
    <property type="evidence" value="ECO:0007669"/>
    <property type="project" value="UniProtKB-SubCell"/>
</dbReference>
<evidence type="ECO:0000256" key="6">
    <source>
        <dbReference type="ARBA" id="ARBA00022670"/>
    </source>
</evidence>
<dbReference type="GO" id="GO:0008270">
    <property type="term" value="F:zinc ion binding"/>
    <property type="evidence" value="ECO:0007669"/>
    <property type="project" value="UniProtKB-UniRule"/>
</dbReference>
<comment type="similarity">
    <text evidence="2 20">Belongs to the peptidase M1 family.</text>
</comment>
<evidence type="ECO:0000313" key="25">
    <source>
        <dbReference type="EMBL" id="KAK2838304.1"/>
    </source>
</evidence>
<feature type="active site" description="Proton acceptor" evidence="17">
    <location>
        <position position="395"/>
    </location>
</feature>
<evidence type="ECO:0000256" key="17">
    <source>
        <dbReference type="PIRSR" id="PIRSR634016-1"/>
    </source>
</evidence>
<keyword evidence="15" id="KW-1015">Disulfide bond</keyword>
<dbReference type="AlphaFoldDB" id="A0AA88SGG2"/>
<keyword evidence="9 20" id="KW-0378">Hydrolase</keyword>
<dbReference type="InterPro" id="IPR034016">
    <property type="entry name" value="M1_APN-typ"/>
</dbReference>
<dbReference type="FunFam" id="1.25.50.20:FF:000012">
    <property type="entry name" value="Aminopeptidase N"/>
    <property type="match status" value="1"/>
</dbReference>
<feature type="region of interest" description="Disordered" evidence="21">
    <location>
        <begin position="40"/>
        <end position="82"/>
    </location>
</feature>
<feature type="binding site" evidence="18">
    <location>
        <position position="417"/>
    </location>
    <ligand>
        <name>Zn(2+)</name>
        <dbReference type="ChEBI" id="CHEBI:29105"/>
        <note>catalytic</note>
    </ligand>
</feature>
<evidence type="ECO:0000256" key="12">
    <source>
        <dbReference type="ARBA" id="ARBA00022989"/>
    </source>
</evidence>
<evidence type="ECO:0000259" key="23">
    <source>
        <dbReference type="Pfam" id="PF11838"/>
    </source>
</evidence>
<evidence type="ECO:0000256" key="7">
    <source>
        <dbReference type="ARBA" id="ARBA00022692"/>
    </source>
</evidence>
<evidence type="ECO:0000313" key="26">
    <source>
        <dbReference type="Proteomes" id="UP001187315"/>
    </source>
</evidence>
<dbReference type="GO" id="GO:0005737">
    <property type="term" value="C:cytoplasm"/>
    <property type="evidence" value="ECO:0007669"/>
    <property type="project" value="TreeGrafter"/>
</dbReference>
<feature type="site" description="Transition state stabilizer" evidence="19">
    <location>
        <position position="483"/>
    </location>
</feature>
<evidence type="ECO:0000256" key="4">
    <source>
        <dbReference type="ARBA" id="ARBA00022438"/>
    </source>
</evidence>
<dbReference type="Pfam" id="PF11838">
    <property type="entry name" value="ERAP1_C"/>
    <property type="match status" value="1"/>
</dbReference>
<evidence type="ECO:0000256" key="18">
    <source>
        <dbReference type="PIRSR" id="PIRSR634016-3"/>
    </source>
</evidence>
<gene>
    <name evidence="25" type="ORF">Q7C36_013118</name>
</gene>
<dbReference type="InterPro" id="IPR024571">
    <property type="entry name" value="ERAP1-like_C_dom"/>
</dbReference>
<keyword evidence="6 20" id="KW-0645">Protease</keyword>
<keyword evidence="12 20" id="KW-1133">Transmembrane helix</keyword>
<dbReference type="GO" id="GO:0005615">
    <property type="term" value="C:extracellular space"/>
    <property type="evidence" value="ECO:0007669"/>
    <property type="project" value="TreeGrafter"/>
</dbReference>
<dbReference type="InterPro" id="IPR042097">
    <property type="entry name" value="Aminopeptidase_N-like_N_sf"/>
</dbReference>
<evidence type="ECO:0000256" key="14">
    <source>
        <dbReference type="ARBA" id="ARBA00023136"/>
    </source>
</evidence>
<keyword evidence="5" id="KW-1003">Cell membrane</keyword>
<dbReference type="GO" id="GO:0006508">
    <property type="term" value="P:proteolysis"/>
    <property type="evidence" value="ECO:0007669"/>
    <property type="project" value="UniProtKB-KW"/>
</dbReference>
<dbReference type="InterPro" id="IPR050344">
    <property type="entry name" value="Peptidase_M1_aminopeptidases"/>
</dbReference>
<feature type="binding site" evidence="18">
    <location>
        <position position="394"/>
    </location>
    <ligand>
        <name>Zn(2+)</name>
        <dbReference type="ChEBI" id="CHEBI:29105"/>
        <note>catalytic</note>
    </ligand>
</feature>
<dbReference type="PRINTS" id="PR00756">
    <property type="entry name" value="ALADIPTASE"/>
</dbReference>
<dbReference type="FunFam" id="1.10.390.10:FF:000016">
    <property type="entry name" value="Glutamyl aminopeptidase"/>
    <property type="match status" value="1"/>
</dbReference>
<dbReference type="SUPFAM" id="SSF55486">
    <property type="entry name" value="Metalloproteases ('zincins'), catalytic domain"/>
    <property type="match status" value="1"/>
</dbReference>
<dbReference type="Gene3D" id="1.25.50.20">
    <property type="match status" value="1"/>
</dbReference>
<comment type="cofactor">
    <cofactor evidence="18 20">
        <name>Zn(2+)</name>
        <dbReference type="ChEBI" id="CHEBI:29105"/>
    </cofactor>
    <text evidence="18 20">Binds 1 zinc ion per subunit.</text>
</comment>
<dbReference type="FunFam" id="2.60.40.1730:FF:000001">
    <property type="entry name" value="Leucyl-cystinyl aminopeptidase"/>
    <property type="match status" value="1"/>
</dbReference>
<keyword evidence="10 18" id="KW-0862">Zinc</keyword>
<dbReference type="Proteomes" id="UP001187315">
    <property type="component" value="Unassembled WGS sequence"/>
</dbReference>
<feature type="transmembrane region" description="Helical" evidence="20">
    <location>
        <begin position="12"/>
        <end position="33"/>
    </location>
</feature>
<dbReference type="FunFam" id="2.60.40.1910:FF:000005">
    <property type="entry name" value="Aminopeptidase"/>
    <property type="match status" value="1"/>
</dbReference>
<feature type="domain" description="ERAP1-like C-terminal" evidence="23">
    <location>
        <begin position="625"/>
        <end position="951"/>
    </location>
</feature>
<evidence type="ECO:0000256" key="8">
    <source>
        <dbReference type="ARBA" id="ARBA00022723"/>
    </source>
</evidence>
<dbReference type="GO" id="GO:0042277">
    <property type="term" value="F:peptide binding"/>
    <property type="evidence" value="ECO:0007669"/>
    <property type="project" value="TreeGrafter"/>
</dbReference>
<keyword evidence="7 20" id="KW-0812">Transmembrane</keyword>
<feature type="domain" description="Aminopeptidase N-like N-terminal" evidence="24">
    <location>
        <begin position="93"/>
        <end position="286"/>
    </location>
</feature>
<dbReference type="CDD" id="cd09601">
    <property type="entry name" value="M1_APN-Q_like"/>
    <property type="match status" value="1"/>
</dbReference>
<keyword evidence="16" id="KW-0325">Glycoprotein</keyword>
<dbReference type="GO" id="GO:0043171">
    <property type="term" value="P:peptide catabolic process"/>
    <property type="evidence" value="ECO:0007669"/>
    <property type="project" value="TreeGrafter"/>
</dbReference>
<evidence type="ECO:0000256" key="1">
    <source>
        <dbReference type="ARBA" id="ARBA00004401"/>
    </source>
</evidence>
<comment type="subcellular location">
    <subcellularLocation>
        <location evidence="1">Cell membrane</location>
        <topology evidence="1">Single-pass type II membrane protein</topology>
    </subcellularLocation>
</comment>
<dbReference type="SUPFAM" id="SSF63737">
    <property type="entry name" value="Leukotriene A4 hydrolase N-terminal domain"/>
    <property type="match status" value="1"/>
</dbReference>
<keyword evidence="8 18" id="KW-0479">Metal-binding</keyword>
<evidence type="ECO:0000256" key="13">
    <source>
        <dbReference type="ARBA" id="ARBA00023049"/>
    </source>
</evidence>
<evidence type="ECO:0000256" key="15">
    <source>
        <dbReference type="ARBA" id="ARBA00023157"/>
    </source>
</evidence>
<dbReference type="InterPro" id="IPR014782">
    <property type="entry name" value="Peptidase_M1_dom"/>
</dbReference>
<evidence type="ECO:0000256" key="19">
    <source>
        <dbReference type="PIRSR" id="PIRSR634016-4"/>
    </source>
</evidence>
<evidence type="ECO:0000256" key="5">
    <source>
        <dbReference type="ARBA" id="ARBA00022475"/>
    </source>
</evidence>
<keyword evidence="26" id="KW-1185">Reference proteome</keyword>
<feature type="compositionally biased region" description="Low complexity" evidence="21">
    <location>
        <begin position="51"/>
        <end position="76"/>
    </location>
</feature>
<dbReference type="Gene3D" id="2.60.40.1730">
    <property type="entry name" value="tricorn interacting facor f3 domain"/>
    <property type="match status" value="1"/>
</dbReference>
<dbReference type="EMBL" id="JAVHJS010000013">
    <property type="protein sequence ID" value="KAK2838304.1"/>
    <property type="molecule type" value="Genomic_DNA"/>
</dbReference>
<feature type="domain" description="Peptidase M1 membrane alanine aminopeptidase" evidence="22">
    <location>
        <begin position="322"/>
        <end position="549"/>
    </location>
</feature>
<name>A0AA88SGG2_TACVA</name>
<dbReference type="Gene3D" id="2.60.40.1910">
    <property type="match status" value="1"/>
</dbReference>
<evidence type="ECO:0000256" key="2">
    <source>
        <dbReference type="ARBA" id="ARBA00010136"/>
    </source>
</evidence>
<dbReference type="Gene3D" id="1.10.390.10">
    <property type="entry name" value="Neutral Protease Domain 2"/>
    <property type="match status" value="1"/>
</dbReference>
<feature type="binding site" evidence="18">
    <location>
        <position position="398"/>
    </location>
    <ligand>
        <name>Zn(2+)</name>
        <dbReference type="ChEBI" id="CHEBI:29105"/>
        <note>catalytic</note>
    </ligand>
</feature>
<evidence type="ECO:0000256" key="10">
    <source>
        <dbReference type="ARBA" id="ARBA00022833"/>
    </source>
</evidence>
<evidence type="ECO:0000259" key="22">
    <source>
        <dbReference type="Pfam" id="PF01433"/>
    </source>
</evidence>
<keyword evidence="14 20" id="KW-0472">Membrane</keyword>
<dbReference type="PANTHER" id="PTHR11533">
    <property type="entry name" value="PROTEASE M1 ZINC METALLOPROTEASE"/>
    <property type="match status" value="1"/>
</dbReference>
<comment type="caution">
    <text evidence="25">The sequence shown here is derived from an EMBL/GenBank/DDBJ whole genome shotgun (WGS) entry which is preliminary data.</text>
</comment>
<reference evidence="25" key="1">
    <citation type="submission" date="2023-08" db="EMBL/GenBank/DDBJ databases">
        <title>Pelteobagrus vachellii genome.</title>
        <authorList>
            <person name="Liu H."/>
        </authorList>
    </citation>
    <scope>NUCLEOTIDE SEQUENCE</scope>
    <source>
        <strain evidence="25">PRFRI_2022a</strain>
        <tissue evidence="25">Muscle</tissue>
    </source>
</reference>
<protein>
    <recommendedName>
        <fullName evidence="20">Aminopeptidase</fullName>
        <ecNumber evidence="20">3.4.11.-</ecNumber>
    </recommendedName>
</protein>
<keyword evidence="11" id="KW-0735">Signal-anchor</keyword>
<dbReference type="InterPro" id="IPR045357">
    <property type="entry name" value="Aminopeptidase_N-like_N"/>
</dbReference>
<evidence type="ECO:0000256" key="9">
    <source>
        <dbReference type="ARBA" id="ARBA00022801"/>
    </source>
</evidence>
<evidence type="ECO:0000256" key="3">
    <source>
        <dbReference type="ARBA" id="ARBA00011738"/>
    </source>
</evidence>
<evidence type="ECO:0000259" key="24">
    <source>
        <dbReference type="Pfam" id="PF17900"/>
    </source>
</evidence>